<evidence type="ECO:0000256" key="5">
    <source>
        <dbReference type="ARBA" id="ARBA00022692"/>
    </source>
</evidence>
<keyword evidence="8" id="KW-0256">Endoplasmic reticulum</keyword>
<gene>
    <name evidence="9" type="ORF">INT45_012789</name>
</gene>
<dbReference type="PIRSF" id="PIRSF017321">
    <property type="entry name" value="GWT1"/>
    <property type="match status" value="1"/>
</dbReference>
<feature type="transmembrane region" description="Helical" evidence="8">
    <location>
        <begin position="373"/>
        <end position="394"/>
    </location>
</feature>
<dbReference type="Pfam" id="PF06423">
    <property type="entry name" value="GWT1"/>
    <property type="match status" value="1"/>
</dbReference>
<keyword evidence="8" id="KW-0012">Acyltransferase</keyword>
<dbReference type="EMBL" id="JAEPRB010000514">
    <property type="protein sequence ID" value="KAG2215468.1"/>
    <property type="molecule type" value="Genomic_DNA"/>
</dbReference>
<dbReference type="OrthoDB" id="15270at2759"/>
<evidence type="ECO:0000313" key="9">
    <source>
        <dbReference type="EMBL" id="KAG2215468.1"/>
    </source>
</evidence>
<comment type="subcellular location">
    <subcellularLocation>
        <location evidence="8">Endoplasmic reticulum membrane</location>
        <topology evidence="8">Multi-pass membrane protein</topology>
    </subcellularLocation>
    <subcellularLocation>
        <location evidence="1">Membrane</location>
        <topology evidence="1">Multi-pass membrane protein</topology>
    </subcellularLocation>
</comment>
<keyword evidence="8" id="KW-0808">Transferase</keyword>
<dbReference type="AlphaFoldDB" id="A0A8H7VGD6"/>
<keyword evidence="5 8" id="KW-0812">Transmembrane</keyword>
<dbReference type="GO" id="GO:0072659">
    <property type="term" value="P:protein localization to plasma membrane"/>
    <property type="evidence" value="ECO:0007669"/>
    <property type="project" value="TreeGrafter"/>
</dbReference>
<dbReference type="UniPathway" id="UPA00196"/>
<evidence type="ECO:0000256" key="1">
    <source>
        <dbReference type="ARBA" id="ARBA00004141"/>
    </source>
</evidence>
<reference evidence="9 10" key="1">
    <citation type="submission" date="2020-12" db="EMBL/GenBank/DDBJ databases">
        <title>Metabolic potential, ecology and presence of endohyphal bacteria is reflected in genomic diversity of Mucoromycotina.</title>
        <authorList>
            <person name="Muszewska A."/>
            <person name="Okrasinska A."/>
            <person name="Steczkiewicz K."/>
            <person name="Drgas O."/>
            <person name="Orlowska M."/>
            <person name="Perlinska-Lenart U."/>
            <person name="Aleksandrzak-Piekarczyk T."/>
            <person name="Szatraj K."/>
            <person name="Zielenkiewicz U."/>
            <person name="Pilsyk S."/>
            <person name="Malc E."/>
            <person name="Mieczkowski P."/>
            <person name="Kruszewska J.S."/>
            <person name="Biernat P."/>
            <person name="Pawlowska J."/>
        </authorList>
    </citation>
    <scope>NUCLEOTIDE SEQUENCE [LARGE SCALE GENOMIC DNA]</scope>
    <source>
        <strain evidence="9 10">CBS 142.35</strain>
    </source>
</reference>
<sequence>MIRDEDYKRAQVEWVSNCTGGSIQEILAVCSSLIASHVLWSVLNKRSVILIHGFWIQLFIYIVPVMANQTILADHAPLVTLGILSLALLVSFMIPISTLSKNDKEATSQMGYKSYLTVYRAGIMMLTCFAILAVDFPIFPRRFAKVETFGTSLMDVGVGAVVFSSGIVSSRAYLYQNSGETKIRELLKAIRSALPILTLGFLRLILTKGVDYQQHNSEYGLHWNFFFTLGFLPPFVTLASFLYQWIPFSILGLATATCYQIALFQGLQEWILETPRVDLISANKEGICSFAGYLAIFLLGLDSGIIVFKKSLDNTLESKWLGLSNKSSNTKQVAAQLTLRALFLWMILINWQFFGEENEFFQVSRRMANLPYVIWVVAFSLTLLSSLVWTEYFIPCPGRGPELLDTVNINGLLTFLWGNILTGLVNLSMRTLYASTLTSLSVCFGYMVIVSILPWILWRHFYIRIKL</sequence>
<feature type="transmembrane region" description="Helical" evidence="8">
    <location>
        <begin position="291"/>
        <end position="312"/>
    </location>
</feature>
<comment type="caution">
    <text evidence="9">The sequence shown here is derived from an EMBL/GenBank/DDBJ whole genome shotgun (WGS) entry which is preliminary data.</text>
</comment>
<dbReference type="Proteomes" id="UP000646827">
    <property type="component" value="Unassembled WGS sequence"/>
</dbReference>
<evidence type="ECO:0000256" key="2">
    <source>
        <dbReference type="ARBA" id="ARBA00004687"/>
    </source>
</evidence>
<name>A0A8H7VGD6_9FUNG</name>
<dbReference type="GO" id="GO:0006506">
    <property type="term" value="P:GPI anchor biosynthetic process"/>
    <property type="evidence" value="ECO:0007669"/>
    <property type="project" value="UniProtKB-UniPathway"/>
</dbReference>
<protein>
    <recommendedName>
        <fullName evidence="8">GPI-anchored wall transfer protein</fullName>
        <ecNumber evidence="8">2.3.-.-</ecNumber>
    </recommendedName>
</protein>
<keyword evidence="6 8" id="KW-1133">Transmembrane helix</keyword>
<comment type="similarity">
    <text evidence="3 8">Belongs to the PIGW family.</text>
</comment>
<organism evidence="9 10">
    <name type="scientific">Circinella minor</name>
    <dbReference type="NCBI Taxonomy" id="1195481"/>
    <lineage>
        <taxon>Eukaryota</taxon>
        <taxon>Fungi</taxon>
        <taxon>Fungi incertae sedis</taxon>
        <taxon>Mucoromycota</taxon>
        <taxon>Mucoromycotina</taxon>
        <taxon>Mucoromycetes</taxon>
        <taxon>Mucorales</taxon>
        <taxon>Lichtheimiaceae</taxon>
        <taxon>Circinella</taxon>
    </lineage>
</organism>
<comment type="function">
    <text evidence="8">A acetyltransferase, which acetylates the inositol ring of phosphatidylinositol during biosynthesis of GPI-anchor.</text>
</comment>
<comment type="pathway">
    <text evidence="2 8">Glycolipid biosynthesis; glycosylphosphatidylinositol-anchor biosynthesis.</text>
</comment>
<keyword evidence="7 8" id="KW-0472">Membrane</keyword>
<keyword evidence="4 8" id="KW-0337">GPI-anchor biosynthesis</keyword>
<proteinExistence type="inferred from homology"/>
<evidence type="ECO:0000256" key="7">
    <source>
        <dbReference type="ARBA" id="ARBA00023136"/>
    </source>
</evidence>
<evidence type="ECO:0000256" key="4">
    <source>
        <dbReference type="ARBA" id="ARBA00022502"/>
    </source>
</evidence>
<evidence type="ECO:0000313" key="10">
    <source>
        <dbReference type="Proteomes" id="UP000646827"/>
    </source>
</evidence>
<dbReference type="EC" id="2.3.-.-" evidence="8"/>
<feature type="transmembrane region" description="Helical" evidence="8">
    <location>
        <begin position="48"/>
        <end position="66"/>
    </location>
</feature>
<feature type="transmembrane region" description="Helical" evidence="8">
    <location>
        <begin position="225"/>
        <end position="243"/>
    </location>
</feature>
<keyword evidence="10" id="KW-1185">Reference proteome</keyword>
<feature type="transmembrane region" description="Helical" evidence="8">
    <location>
        <begin position="437"/>
        <end position="458"/>
    </location>
</feature>
<feature type="transmembrane region" description="Helical" evidence="8">
    <location>
        <begin position="406"/>
        <end position="425"/>
    </location>
</feature>
<dbReference type="GO" id="GO:0005789">
    <property type="term" value="C:endoplasmic reticulum membrane"/>
    <property type="evidence" value="ECO:0007669"/>
    <property type="project" value="UniProtKB-SubCell"/>
</dbReference>
<evidence type="ECO:0000256" key="8">
    <source>
        <dbReference type="RuleBase" id="RU280819"/>
    </source>
</evidence>
<dbReference type="GO" id="GO:0032216">
    <property type="term" value="F:glucosaminyl-phosphatidylinositol O-acyltransferase activity"/>
    <property type="evidence" value="ECO:0007669"/>
    <property type="project" value="TreeGrafter"/>
</dbReference>
<feature type="transmembrane region" description="Helical" evidence="8">
    <location>
        <begin position="333"/>
        <end position="353"/>
    </location>
</feature>
<evidence type="ECO:0000256" key="3">
    <source>
        <dbReference type="ARBA" id="ARBA00007559"/>
    </source>
</evidence>
<accession>A0A8H7VGD6</accession>
<dbReference type="PANTHER" id="PTHR20661:SF0">
    <property type="entry name" value="PHOSPHATIDYLINOSITOL-GLYCAN BIOSYNTHESIS CLASS W PROTEIN"/>
    <property type="match status" value="1"/>
</dbReference>
<feature type="transmembrane region" description="Helical" evidence="8">
    <location>
        <begin position="117"/>
        <end position="136"/>
    </location>
</feature>
<dbReference type="InterPro" id="IPR009447">
    <property type="entry name" value="PIGW/GWT1"/>
</dbReference>
<feature type="transmembrane region" description="Helical" evidence="8">
    <location>
        <begin position="186"/>
        <end position="205"/>
    </location>
</feature>
<feature type="transmembrane region" description="Helical" evidence="8">
    <location>
        <begin position="78"/>
        <end position="96"/>
    </location>
</feature>
<feature type="transmembrane region" description="Helical" evidence="8">
    <location>
        <begin position="156"/>
        <end position="174"/>
    </location>
</feature>
<evidence type="ECO:0000256" key="6">
    <source>
        <dbReference type="ARBA" id="ARBA00022989"/>
    </source>
</evidence>
<dbReference type="PANTHER" id="PTHR20661">
    <property type="entry name" value="PHOSPHATIDYLINOSITOL-GLYCAN BIOSYNTHESIS CLASS W PROTEIN"/>
    <property type="match status" value="1"/>
</dbReference>